<dbReference type="PANTHER" id="PTHR41299">
    <property type="entry name" value="THIAMINE PYROPHOSPHOKINASE"/>
    <property type="match status" value="1"/>
</dbReference>
<name>A0AA35CKR4_9FIRM</name>
<sequence length="214" mass="22593">MRALVFSGGSLHDPGRVRRVIRPSPADLVLAADSGAAHALALGLVPALVVGDLDSVASEVLAQLEARRIPIQVVPRAKDQTDTHLAVEEALRRGATELVLIAGSGSRLDHTVANLLVLAGLDPAVRAMAVGDAYTAWLVGPDQVLEVAPEPGWFLSLLPLTPVVTGVHARNVRWELEGATLRWGESLGVSNEFREGPASIRVGEGRLLVVVARD</sequence>
<protein>
    <recommendedName>
        <fullName evidence="5">Thiamine diphosphokinase</fullName>
        <ecNumber evidence="5">2.7.6.2</ecNumber>
    </recommendedName>
</protein>
<dbReference type="GO" id="GO:0004788">
    <property type="term" value="F:thiamine diphosphokinase activity"/>
    <property type="evidence" value="ECO:0007669"/>
    <property type="project" value="UniProtKB-UniRule"/>
</dbReference>
<keyword evidence="1" id="KW-0808">Transferase</keyword>
<evidence type="ECO:0000256" key="4">
    <source>
        <dbReference type="ARBA" id="ARBA00022840"/>
    </source>
</evidence>
<dbReference type="InterPro" id="IPR036759">
    <property type="entry name" value="TPK_catalytic_sf"/>
</dbReference>
<dbReference type="PANTHER" id="PTHR41299:SF1">
    <property type="entry name" value="THIAMINE PYROPHOSPHOKINASE"/>
    <property type="match status" value="1"/>
</dbReference>
<dbReference type="InterPro" id="IPR007371">
    <property type="entry name" value="TPK_catalytic"/>
</dbReference>
<dbReference type="RefSeq" id="WP_264843241.1">
    <property type="nucleotide sequence ID" value="NZ_AP025628.1"/>
</dbReference>
<dbReference type="AlphaFoldDB" id="A0AA35CKR4"/>
<evidence type="ECO:0000256" key="5">
    <source>
        <dbReference type="NCBIfam" id="TIGR01378"/>
    </source>
</evidence>
<keyword evidence="4" id="KW-0067">ATP-binding</keyword>
<dbReference type="Pfam" id="PF04263">
    <property type="entry name" value="TPK_catalytic"/>
    <property type="match status" value="1"/>
</dbReference>
<evidence type="ECO:0000313" key="7">
    <source>
        <dbReference type="EMBL" id="BDG59126.1"/>
    </source>
</evidence>
<dbReference type="GO" id="GO:0006772">
    <property type="term" value="P:thiamine metabolic process"/>
    <property type="evidence" value="ECO:0007669"/>
    <property type="project" value="UniProtKB-UniRule"/>
</dbReference>
<dbReference type="Gene3D" id="3.40.50.10240">
    <property type="entry name" value="Thiamin pyrophosphokinase, catalytic domain"/>
    <property type="match status" value="1"/>
</dbReference>
<dbReference type="NCBIfam" id="TIGR01378">
    <property type="entry name" value="thi_PPkinase"/>
    <property type="match status" value="1"/>
</dbReference>
<dbReference type="GO" id="GO:0009229">
    <property type="term" value="P:thiamine diphosphate biosynthetic process"/>
    <property type="evidence" value="ECO:0007669"/>
    <property type="project" value="InterPro"/>
</dbReference>
<keyword evidence="3" id="KW-0418">Kinase</keyword>
<dbReference type="GO" id="GO:0005524">
    <property type="term" value="F:ATP binding"/>
    <property type="evidence" value="ECO:0007669"/>
    <property type="project" value="UniProtKB-KW"/>
</dbReference>
<dbReference type="InterPro" id="IPR036371">
    <property type="entry name" value="TPK_B1-bd_sf"/>
</dbReference>
<dbReference type="GO" id="GO:0030975">
    <property type="term" value="F:thiamine binding"/>
    <property type="evidence" value="ECO:0007669"/>
    <property type="project" value="InterPro"/>
</dbReference>
<dbReference type="EC" id="2.7.6.2" evidence="5"/>
<dbReference type="GO" id="GO:0016301">
    <property type="term" value="F:kinase activity"/>
    <property type="evidence" value="ECO:0007669"/>
    <property type="project" value="UniProtKB-KW"/>
</dbReference>
<dbReference type="Proteomes" id="UP001163687">
    <property type="component" value="Chromosome"/>
</dbReference>
<feature type="domain" description="Thiamin pyrophosphokinase thiamin-binding" evidence="6">
    <location>
        <begin position="152"/>
        <end position="208"/>
    </location>
</feature>
<evidence type="ECO:0000256" key="1">
    <source>
        <dbReference type="ARBA" id="ARBA00022679"/>
    </source>
</evidence>
<dbReference type="EMBL" id="AP025628">
    <property type="protein sequence ID" value="BDG59126.1"/>
    <property type="molecule type" value="Genomic_DNA"/>
</dbReference>
<dbReference type="InterPro" id="IPR053149">
    <property type="entry name" value="TPK"/>
</dbReference>
<dbReference type="SMART" id="SM00983">
    <property type="entry name" value="TPK_B1_binding"/>
    <property type="match status" value="1"/>
</dbReference>
<dbReference type="SUPFAM" id="SSF63862">
    <property type="entry name" value="Thiamin pyrophosphokinase, substrate-binding domain"/>
    <property type="match status" value="1"/>
</dbReference>
<dbReference type="InterPro" id="IPR007373">
    <property type="entry name" value="Thiamin_PyroPKinase_B1-bd"/>
</dbReference>
<proteinExistence type="predicted"/>
<reference evidence="7" key="1">
    <citation type="submission" date="2022-03" db="EMBL/GenBank/DDBJ databases">
        <title>Complete genome sequence of Caldinitratiruptor microaerophilus.</title>
        <authorList>
            <person name="Mukaiyama R."/>
            <person name="Nishiyama T."/>
            <person name="Ueda K."/>
        </authorList>
    </citation>
    <scope>NUCLEOTIDE SEQUENCE</scope>
    <source>
        <strain evidence="7">JCM 16183</strain>
    </source>
</reference>
<organism evidence="7 8">
    <name type="scientific">Caldinitratiruptor microaerophilus</name>
    <dbReference type="NCBI Taxonomy" id="671077"/>
    <lineage>
        <taxon>Bacteria</taxon>
        <taxon>Bacillati</taxon>
        <taxon>Bacillota</taxon>
        <taxon>Clostridia</taxon>
        <taxon>Eubacteriales</taxon>
        <taxon>Symbiobacteriaceae</taxon>
        <taxon>Caldinitratiruptor</taxon>
    </lineage>
</organism>
<dbReference type="CDD" id="cd07995">
    <property type="entry name" value="TPK"/>
    <property type="match status" value="1"/>
</dbReference>
<evidence type="ECO:0000313" key="8">
    <source>
        <dbReference type="Proteomes" id="UP001163687"/>
    </source>
</evidence>
<dbReference type="KEGG" id="cmic:caldi_02160"/>
<evidence type="ECO:0000256" key="3">
    <source>
        <dbReference type="ARBA" id="ARBA00022777"/>
    </source>
</evidence>
<evidence type="ECO:0000259" key="6">
    <source>
        <dbReference type="SMART" id="SM00983"/>
    </source>
</evidence>
<keyword evidence="2" id="KW-0547">Nucleotide-binding</keyword>
<keyword evidence="8" id="KW-1185">Reference proteome</keyword>
<evidence type="ECO:0000256" key="2">
    <source>
        <dbReference type="ARBA" id="ARBA00022741"/>
    </source>
</evidence>
<dbReference type="SUPFAM" id="SSF63999">
    <property type="entry name" value="Thiamin pyrophosphokinase, catalytic domain"/>
    <property type="match status" value="1"/>
</dbReference>
<dbReference type="Pfam" id="PF04265">
    <property type="entry name" value="TPK_B1_binding"/>
    <property type="match status" value="1"/>
</dbReference>
<dbReference type="InterPro" id="IPR006282">
    <property type="entry name" value="Thi_PPkinase"/>
</dbReference>
<gene>
    <name evidence="7" type="ORF">caldi_02160</name>
</gene>
<accession>A0AA35CKR4</accession>